<dbReference type="Gene3D" id="1.10.10.10">
    <property type="entry name" value="Winged helix-like DNA-binding domain superfamily/Winged helix DNA-binding domain"/>
    <property type="match status" value="1"/>
</dbReference>
<dbReference type="InterPro" id="IPR009057">
    <property type="entry name" value="Homeodomain-like_sf"/>
</dbReference>
<dbReference type="RefSeq" id="WP_027875827.1">
    <property type="nucleotide sequence ID" value="NZ_CP023173.1"/>
</dbReference>
<dbReference type="GO" id="GO:0097367">
    <property type="term" value="F:carbohydrate derivative binding"/>
    <property type="evidence" value="ECO:0007669"/>
    <property type="project" value="InterPro"/>
</dbReference>
<dbReference type="STRING" id="1336232.GCA_000518825_00712"/>
<evidence type="ECO:0000313" key="2">
    <source>
        <dbReference type="EMBL" id="ASZ08789.1"/>
    </source>
</evidence>
<feature type="domain" description="HTH rpiR-type" evidence="1">
    <location>
        <begin position="23"/>
        <end position="78"/>
    </location>
</feature>
<name>A0A249SMH0_9MOLU</name>
<dbReference type="InterPro" id="IPR000281">
    <property type="entry name" value="HTH_RpiR"/>
</dbReference>
<evidence type="ECO:0000313" key="3">
    <source>
        <dbReference type="Proteomes" id="UP000232229"/>
    </source>
</evidence>
<organism evidence="2 3">
    <name type="scientific">Mesoplasma chauliocola</name>
    <dbReference type="NCBI Taxonomy" id="216427"/>
    <lineage>
        <taxon>Bacteria</taxon>
        <taxon>Bacillati</taxon>
        <taxon>Mycoplasmatota</taxon>
        <taxon>Mollicutes</taxon>
        <taxon>Entomoplasmatales</taxon>
        <taxon>Entomoplasmataceae</taxon>
        <taxon>Mesoplasma</taxon>
    </lineage>
</organism>
<proteinExistence type="predicted"/>
<dbReference type="AlphaFoldDB" id="A0A249SMH0"/>
<reference evidence="2 3" key="1">
    <citation type="submission" date="2017-08" db="EMBL/GenBank/DDBJ databases">
        <title>Complete Genome Sequence of Mesoplasma chauliocola.</title>
        <authorList>
            <person name="Knight T.F.Jr."/>
            <person name="Citino T."/>
        </authorList>
    </citation>
    <scope>NUCLEOTIDE SEQUENCE [LARGE SCALE GENOMIC DNA]</scope>
    <source>
        <strain evidence="2 3">CHPA-2</strain>
    </source>
</reference>
<dbReference type="KEGG" id="mchc:CK556_00200"/>
<dbReference type="GO" id="GO:0003700">
    <property type="term" value="F:DNA-binding transcription factor activity"/>
    <property type="evidence" value="ECO:0007669"/>
    <property type="project" value="InterPro"/>
</dbReference>
<dbReference type="InterPro" id="IPR036388">
    <property type="entry name" value="WH-like_DNA-bd_sf"/>
</dbReference>
<dbReference type="GO" id="GO:0003677">
    <property type="term" value="F:DNA binding"/>
    <property type="evidence" value="ECO:0007669"/>
    <property type="project" value="InterPro"/>
</dbReference>
<dbReference type="InterPro" id="IPR047640">
    <property type="entry name" value="RpiR-like"/>
</dbReference>
<dbReference type="Pfam" id="PF01418">
    <property type="entry name" value="HTH_6"/>
    <property type="match status" value="1"/>
</dbReference>
<evidence type="ECO:0000259" key="1">
    <source>
        <dbReference type="Pfam" id="PF01418"/>
    </source>
</evidence>
<dbReference type="SUPFAM" id="SSF46689">
    <property type="entry name" value="Homeodomain-like"/>
    <property type="match status" value="1"/>
</dbReference>
<accession>A0A249SMH0</accession>
<gene>
    <name evidence="2" type="ORF">CK556_00200</name>
</gene>
<dbReference type="PANTHER" id="PTHR30514">
    <property type="entry name" value="GLUCOKINASE"/>
    <property type="match status" value="1"/>
</dbReference>
<dbReference type="Proteomes" id="UP000232229">
    <property type="component" value="Chromosome"/>
</dbReference>
<sequence>MNSVYKNIENLSRDNRETAFKIVAKQILIDFSNNKFRSQEELAKKCYVSNATITQFSKAALCTGYRELRLRLKIEYDNNFSDNQKTSIKKVSVKEYYSSFENWLSDNWDFIEDLIKAMTEKKEVFLFPSFQTHYSAIFLSDVLEKHDLNVSIFNLEKDFRKLNNIDWTKKVILLILTGRDNESLKLIYDYMKKANSKVFVICSQNWDFRKDGNANIMYLDNQISSRNYVDRNFWLINFYKFLEEILITRCN</sequence>
<dbReference type="PANTHER" id="PTHR30514:SF18">
    <property type="entry name" value="RPIR-FAMILY TRANSCRIPTIONAL REGULATOR"/>
    <property type="match status" value="1"/>
</dbReference>
<dbReference type="EMBL" id="CP023173">
    <property type="protein sequence ID" value="ASZ08789.1"/>
    <property type="molecule type" value="Genomic_DNA"/>
</dbReference>
<keyword evidence="3" id="KW-1185">Reference proteome</keyword>
<protein>
    <recommendedName>
        <fullName evidence="1">HTH rpiR-type domain-containing protein</fullName>
    </recommendedName>
</protein>